<dbReference type="EMBL" id="CAWYQH010000035">
    <property type="protein sequence ID" value="CAK8676511.1"/>
    <property type="molecule type" value="Genomic_DNA"/>
</dbReference>
<gene>
    <name evidence="2" type="ORF">CVLEPA_LOCUS5975</name>
</gene>
<feature type="domain" description="Large ribosomal subunit protein mL46 N-terminal" evidence="1">
    <location>
        <begin position="57"/>
        <end position="152"/>
    </location>
</feature>
<protein>
    <recommendedName>
        <fullName evidence="1">Large ribosomal subunit protein mL46 N-terminal domain-containing protein</fullName>
    </recommendedName>
</protein>
<sequence>MATQLSSRLFHKIKQGGTRWFYSYNRCIVSDKQSLSKHLKREVHDIEQVSSQCPSPWMLQAGVCLIRLPLIEEDLSEFQKRYISLKEQMEYENSILNEWELEKIKQTQLMNDIESGKRDASEMDFKVSKQDYEDDYNQAFKEFTESTTELDLNDADFKNINRRPKDYLVLISKQKLGNDTVWMLPTEEWKEEENLRQSAERALTSHCGTLVDASFVSNAPSGFYKYKFPKNARTDAYVGAKLFIYNAFVPRVSETQSTATFNLDIDLNKMLDYAWVAKDEMRNFLKPKYSKAIDEIIF</sequence>
<dbReference type="Proteomes" id="UP001642483">
    <property type="component" value="Unassembled WGS sequence"/>
</dbReference>
<name>A0ABP0F9X5_CLALP</name>
<keyword evidence="3" id="KW-1185">Reference proteome</keyword>
<organism evidence="2 3">
    <name type="scientific">Clavelina lepadiformis</name>
    <name type="common">Light-bulb sea squirt</name>
    <name type="synonym">Ascidia lepadiformis</name>
    <dbReference type="NCBI Taxonomy" id="159417"/>
    <lineage>
        <taxon>Eukaryota</taxon>
        <taxon>Metazoa</taxon>
        <taxon>Chordata</taxon>
        <taxon>Tunicata</taxon>
        <taxon>Ascidiacea</taxon>
        <taxon>Aplousobranchia</taxon>
        <taxon>Clavelinidae</taxon>
        <taxon>Clavelina</taxon>
    </lineage>
</organism>
<comment type="caution">
    <text evidence="2">The sequence shown here is derived from an EMBL/GenBank/DDBJ whole genome shotgun (WGS) entry which is preliminary data.</text>
</comment>
<dbReference type="InterPro" id="IPR021757">
    <property type="entry name" value="Ribosomal_mL46_N"/>
</dbReference>
<proteinExistence type="predicted"/>
<evidence type="ECO:0000259" key="1">
    <source>
        <dbReference type="Pfam" id="PF11788"/>
    </source>
</evidence>
<dbReference type="InterPro" id="IPR040008">
    <property type="entry name" value="Ribosomal_mL46"/>
</dbReference>
<accession>A0ABP0F9X5</accession>
<dbReference type="Pfam" id="PF11788">
    <property type="entry name" value="MRP-L46"/>
    <property type="match status" value="1"/>
</dbReference>
<evidence type="ECO:0000313" key="3">
    <source>
        <dbReference type="Proteomes" id="UP001642483"/>
    </source>
</evidence>
<dbReference type="PANTHER" id="PTHR13124">
    <property type="entry name" value="39S RIBOSOMAL PROTEIN L46, MITOCHONDRIAL PRECURSOR-RELATED"/>
    <property type="match status" value="1"/>
</dbReference>
<dbReference type="PANTHER" id="PTHR13124:SF12">
    <property type="entry name" value="LARGE RIBOSOMAL SUBUNIT PROTEIN ML46"/>
    <property type="match status" value="1"/>
</dbReference>
<reference evidence="2 3" key="1">
    <citation type="submission" date="2024-02" db="EMBL/GenBank/DDBJ databases">
        <authorList>
            <person name="Daric V."/>
            <person name="Darras S."/>
        </authorList>
    </citation>
    <scope>NUCLEOTIDE SEQUENCE [LARGE SCALE GENOMIC DNA]</scope>
</reference>
<evidence type="ECO:0000313" key="2">
    <source>
        <dbReference type="EMBL" id="CAK8676511.1"/>
    </source>
</evidence>
<dbReference type="Gene3D" id="3.90.79.10">
    <property type="entry name" value="Nucleoside Triphosphate Pyrophosphohydrolase"/>
    <property type="match status" value="1"/>
</dbReference>